<keyword evidence="2" id="KW-0472">Membrane</keyword>
<sequence>MDSKSKYLLLVMGLLIVGILALTYWQIMVKKNYIVEAQTDCDPSVQKCFIWECDPSSSEEGEACTGDAEKDTWYYSIVRRNAGQIPLCDPNEESCTAFVCGENEPECEEIFCDEETRKAQGVVCSNPADHVQTTPVTEEENREQSNLDNTTTSSESQAGASTP</sequence>
<organism evidence="3 4">
    <name type="scientific">Candidatus Vogelbacteria bacterium RIFOXYD1_FULL_51_18</name>
    <dbReference type="NCBI Taxonomy" id="1802440"/>
    <lineage>
        <taxon>Bacteria</taxon>
        <taxon>Candidatus Vogeliibacteriota</taxon>
    </lineage>
</organism>
<evidence type="ECO:0000256" key="1">
    <source>
        <dbReference type="SAM" id="MobiDB-lite"/>
    </source>
</evidence>
<evidence type="ECO:0008006" key="5">
    <source>
        <dbReference type="Google" id="ProtNLM"/>
    </source>
</evidence>
<feature type="region of interest" description="Disordered" evidence="1">
    <location>
        <begin position="123"/>
        <end position="163"/>
    </location>
</feature>
<accession>A0A1G2QI59</accession>
<dbReference type="EMBL" id="MHTL01000015">
    <property type="protein sequence ID" value="OHA60324.1"/>
    <property type="molecule type" value="Genomic_DNA"/>
</dbReference>
<evidence type="ECO:0000313" key="3">
    <source>
        <dbReference type="EMBL" id="OHA60324.1"/>
    </source>
</evidence>
<name>A0A1G2QI59_9BACT</name>
<reference evidence="3 4" key="1">
    <citation type="journal article" date="2016" name="Nat. Commun.">
        <title>Thousands of microbial genomes shed light on interconnected biogeochemical processes in an aquifer system.</title>
        <authorList>
            <person name="Anantharaman K."/>
            <person name="Brown C.T."/>
            <person name="Hug L.A."/>
            <person name="Sharon I."/>
            <person name="Castelle C.J."/>
            <person name="Probst A.J."/>
            <person name="Thomas B.C."/>
            <person name="Singh A."/>
            <person name="Wilkins M.J."/>
            <person name="Karaoz U."/>
            <person name="Brodie E.L."/>
            <person name="Williams K.H."/>
            <person name="Hubbard S.S."/>
            <person name="Banfield J.F."/>
        </authorList>
    </citation>
    <scope>NUCLEOTIDE SEQUENCE [LARGE SCALE GENOMIC DNA]</scope>
</reference>
<evidence type="ECO:0000256" key="2">
    <source>
        <dbReference type="SAM" id="Phobius"/>
    </source>
</evidence>
<gene>
    <name evidence="3" type="ORF">A2569_02385</name>
</gene>
<evidence type="ECO:0000313" key="4">
    <source>
        <dbReference type="Proteomes" id="UP000177090"/>
    </source>
</evidence>
<proteinExistence type="predicted"/>
<dbReference type="Proteomes" id="UP000177090">
    <property type="component" value="Unassembled WGS sequence"/>
</dbReference>
<dbReference type="AlphaFoldDB" id="A0A1G2QI59"/>
<keyword evidence="2" id="KW-0812">Transmembrane</keyword>
<dbReference type="STRING" id="1802440.A2569_02385"/>
<protein>
    <recommendedName>
        <fullName evidence="5">Transmembrane protein</fullName>
    </recommendedName>
</protein>
<feature type="compositionally biased region" description="Polar residues" evidence="1">
    <location>
        <begin position="144"/>
        <end position="163"/>
    </location>
</feature>
<keyword evidence="2" id="KW-1133">Transmembrane helix</keyword>
<feature type="transmembrane region" description="Helical" evidence="2">
    <location>
        <begin position="7"/>
        <end position="27"/>
    </location>
</feature>
<comment type="caution">
    <text evidence="3">The sequence shown here is derived from an EMBL/GenBank/DDBJ whole genome shotgun (WGS) entry which is preliminary data.</text>
</comment>